<dbReference type="PANTHER" id="PTHR35910">
    <property type="entry name" value="2EXR DOMAIN-CONTAINING PROTEIN"/>
    <property type="match status" value="1"/>
</dbReference>
<accession>A0A8H7TLN7</accession>
<feature type="domain" description="2EXR" evidence="1">
    <location>
        <begin position="31"/>
        <end position="120"/>
    </location>
</feature>
<organism evidence="2 3">
    <name type="scientific">Cadophora malorum</name>
    <dbReference type="NCBI Taxonomy" id="108018"/>
    <lineage>
        <taxon>Eukaryota</taxon>
        <taxon>Fungi</taxon>
        <taxon>Dikarya</taxon>
        <taxon>Ascomycota</taxon>
        <taxon>Pezizomycotina</taxon>
        <taxon>Leotiomycetes</taxon>
        <taxon>Helotiales</taxon>
        <taxon>Ploettnerulaceae</taxon>
        <taxon>Cadophora</taxon>
    </lineage>
</organism>
<dbReference type="Proteomes" id="UP000664132">
    <property type="component" value="Unassembled WGS sequence"/>
</dbReference>
<protein>
    <recommendedName>
        <fullName evidence="1">2EXR domain-containing protein</fullName>
    </recommendedName>
</protein>
<dbReference type="Pfam" id="PF20150">
    <property type="entry name" value="2EXR"/>
    <property type="match status" value="1"/>
</dbReference>
<evidence type="ECO:0000313" key="3">
    <source>
        <dbReference type="Proteomes" id="UP000664132"/>
    </source>
</evidence>
<evidence type="ECO:0000313" key="2">
    <source>
        <dbReference type="EMBL" id="KAG4421681.1"/>
    </source>
</evidence>
<proteinExistence type="predicted"/>
<evidence type="ECO:0000259" key="1">
    <source>
        <dbReference type="Pfam" id="PF20150"/>
    </source>
</evidence>
<dbReference type="OrthoDB" id="3557569at2759"/>
<reference evidence="2" key="1">
    <citation type="submission" date="2021-02" db="EMBL/GenBank/DDBJ databases">
        <title>Genome sequence Cadophora malorum strain M34.</title>
        <authorList>
            <person name="Stefanovic E."/>
            <person name="Vu D."/>
            <person name="Scully C."/>
            <person name="Dijksterhuis J."/>
            <person name="Roader J."/>
            <person name="Houbraken J."/>
        </authorList>
    </citation>
    <scope>NUCLEOTIDE SEQUENCE</scope>
    <source>
        <strain evidence="2">M34</strain>
    </source>
</reference>
<comment type="caution">
    <text evidence="2">The sequence shown here is derived from an EMBL/GenBank/DDBJ whole genome shotgun (WGS) entry which is preliminary data.</text>
</comment>
<dbReference type="InterPro" id="IPR045518">
    <property type="entry name" value="2EXR"/>
</dbReference>
<keyword evidence="3" id="KW-1185">Reference proteome</keyword>
<name>A0A8H7TLN7_9HELO</name>
<dbReference type="EMBL" id="JAFJYH010000061">
    <property type="protein sequence ID" value="KAG4421681.1"/>
    <property type="molecule type" value="Genomic_DNA"/>
</dbReference>
<sequence>MATRIIYFMYHHTHHCVIPREKRITASTDSFTVFPLLPTELRLKIWEAVAEEPRVVELTCTPTASHIPEGRWFSHSKAPVIFRICAESRYIALQKFEVLKFHPDQIGIPPSITLYINFASESLHLCGDLQTPWARDLLEKNEQLKEKLRFIVVKENLWQDLNQVQFTPVWGYGSKEEPPQAVRGGLKALVDVKFHSAIVSMP</sequence>
<gene>
    <name evidence="2" type="ORF">IFR04_005181</name>
</gene>
<dbReference type="AlphaFoldDB" id="A0A8H7TLN7"/>
<dbReference type="PANTHER" id="PTHR35910:SF6">
    <property type="entry name" value="2EXR DOMAIN-CONTAINING PROTEIN"/>
    <property type="match status" value="1"/>
</dbReference>